<evidence type="ECO:0000313" key="1">
    <source>
        <dbReference type="EMBL" id="CAG8480371.1"/>
    </source>
</evidence>
<name>A0A9N8W7W0_9GLOM</name>
<protein>
    <submittedName>
        <fullName evidence="1">897_t:CDS:1</fullName>
    </submittedName>
</protein>
<comment type="caution">
    <text evidence="1">The sequence shown here is derived from an EMBL/GenBank/DDBJ whole genome shotgun (WGS) entry which is preliminary data.</text>
</comment>
<accession>A0A9N8W7W0</accession>
<evidence type="ECO:0000313" key="2">
    <source>
        <dbReference type="Proteomes" id="UP000789759"/>
    </source>
</evidence>
<gene>
    <name evidence="1" type="ORF">CPELLU_LOCUS1492</name>
</gene>
<dbReference type="AlphaFoldDB" id="A0A9N8W7W0"/>
<reference evidence="1" key="1">
    <citation type="submission" date="2021-06" db="EMBL/GenBank/DDBJ databases">
        <authorList>
            <person name="Kallberg Y."/>
            <person name="Tangrot J."/>
            <person name="Rosling A."/>
        </authorList>
    </citation>
    <scope>NUCLEOTIDE SEQUENCE</scope>
    <source>
        <strain evidence="1">FL966</strain>
    </source>
</reference>
<dbReference type="OrthoDB" id="2484896at2759"/>
<dbReference type="Proteomes" id="UP000789759">
    <property type="component" value="Unassembled WGS sequence"/>
</dbReference>
<sequence length="223" mass="26438">MFEIQILIKFHENHINNRILYHTEDDIKFTLPSNEYVIDALPVVEYVNEDNMFENSEHKNEPDTFSVVENANDNIFKGKNPKSVSNILTVIRNVKDNIYKSEDLENEPKDSSLKEIYTRQTFTSFKMLKQSKYLPKKKLDLITNKNQELAYIDCRFVLNASYKKQSNLVFVNKFIKKHNHVLKDSNLLQFLLLLHKIPTHIKEEVRFYIQECNLEVTILKQIL</sequence>
<proteinExistence type="predicted"/>
<dbReference type="EMBL" id="CAJVQA010000554">
    <property type="protein sequence ID" value="CAG8480371.1"/>
    <property type="molecule type" value="Genomic_DNA"/>
</dbReference>
<organism evidence="1 2">
    <name type="scientific">Cetraspora pellucida</name>
    <dbReference type="NCBI Taxonomy" id="1433469"/>
    <lineage>
        <taxon>Eukaryota</taxon>
        <taxon>Fungi</taxon>
        <taxon>Fungi incertae sedis</taxon>
        <taxon>Mucoromycota</taxon>
        <taxon>Glomeromycotina</taxon>
        <taxon>Glomeromycetes</taxon>
        <taxon>Diversisporales</taxon>
        <taxon>Gigasporaceae</taxon>
        <taxon>Cetraspora</taxon>
    </lineage>
</organism>
<keyword evidence="2" id="KW-1185">Reference proteome</keyword>